<comment type="subcellular location">
    <subcellularLocation>
        <location evidence="1">Secreted</location>
        <location evidence="1">Extracellular space</location>
        <location evidence="1">Extracellular matrix</location>
        <location evidence="1">Basement membrane</location>
    </subcellularLocation>
</comment>
<dbReference type="SUPFAM" id="SSF57196">
    <property type="entry name" value="EGF/Laminin"/>
    <property type="match status" value="12"/>
</dbReference>
<evidence type="ECO:0000256" key="12">
    <source>
        <dbReference type="PROSITE-ProRule" id="PRU00076"/>
    </source>
</evidence>
<evidence type="ECO:0000259" key="17">
    <source>
        <dbReference type="PROSITE" id="PS50026"/>
    </source>
</evidence>
<evidence type="ECO:0000256" key="4">
    <source>
        <dbReference type="ARBA" id="ARBA00022729"/>
    </source>
</evidence>
<dbReference type="PROSITE" id="PS51115">
    <property type="entry name" value="LAMININ_IVA"/>
    <property type="match status" value="1"/>
</dbReference>
<keyword evidence="6" id="KW-0084">Basement membrane</keyword>
<evidence type="ECO:0000256" key="10">
    <source>
        <dbReference type="ARBA" id="ARBA00023180"/>
    </source>
</evidence>
<dbReference type="GO" id="GO:0005576">
    <property type="term" value="C:extracellular region"/>
    <property type="evidence" value="ECO:0007669"/>
    <property type="project" value="UniProtKB-ARBA"/>
</dbReference>
<feature type="domain" description="Laminin EGF-like" evidence="18">
    <location>
        <begin position="1196"/>
        <end position="1246"/>
    </location>
</feature>
<evidence type="ECO:0000256" key="7">
    <source>
        <dbReference type="ARBA" id="ARBA00022889"/>
    </source>
</evidence>
<dbReference type="Pfam" id="PF24973">
    <property type="entry name" value="EGF_LMN_ATRN"/>
    <property type="match status" value="2"/>
</dbReference>
<feature type="disulfide bond" evidence="13">
    <location>
        <begin position="1196"/>
        <end position="1208"/>
    </location>
</feature>
<dbReference type="Gene3D" id="2.170.300.10">
    <property type="entry name" value="Tie2 ligand-binding domain superfamily"/>
    <property type="match status" value="1"/>
</dbReference>
<dbReference type="FunFam" id="2.10.25.10:FF:000069">
    <property type="entry name" value="Laminin subunit alpha 1"/>
    <property type="match status" value="1"/>
</dbReference>
<feature type="disulfide bond" evidence="13">
    <location>
        <begin position="415"/>
        <end position="424"/>
    </location>
</feature>
<dbReference type="InterPro" id="IPR056863">
    <property type="entry name" value="LMN_ATRN_NET-like_EGF"/>
</dbReference>
<dbReference type="FunFam" id="2.10.25.10:FF:000454">
    <property type="entry name" value="Laminin subunit alpha 1"/>
    <property type="match status" value="1"/>
</dbReference>
<feature type="disulfide bond" evidence="13">
    <location>
        <begin position="1217"/>
        <end position="1226"/>
    </location>
</feature>
<dbReference type="SUPFAM" id="SSF49899">
    <property type="entry name" value="Concanavalin A-like lectins/glucanases"/>
    <property type="match status" value="3"/>
</dbReference>
<evidence type="ECO:0000259" key="20">
    <source>
        <dbReference type="PROSITE" id="PS51117"/>
    </source>
</evidence>
<feature type="coiled-coil region" evidence="14">
    <location>
        <begin position="1706"/>
        <end position="1780"/>
    </location>
</feature>
<dbReference type="FunFam" id="2.60.120.260:FF:000022">
    <property type="entry name" value="Laminin subunit alpha 5"/>
    <property type="match status" value="1"/>
</dbReference>
<dbReference type="GO" id="GO:0007411">
    <property type="term" value="P:axon guidance"/>
    <property type="evidence" value="ECO:0007669"/>
    <property type="project" value="TreeGrafter"/>
</dbReference>
<feature type="disulfide bond" evidence="13">
    <location>
        <begin position="440"/>
        <end position="452"/>
    </location>
</feature>
<dbReference type="SMART" id="SM00180">
    <property type="entry name" value="EGF_Lam"/>
    <property type="match status" value="15"/>
</dbReference>
<dbReference type="CDD" id="cd00110">
    <property type="entry name" value="LamG"/>
    <property type="match status" value="3"/>
</dbReference>
<keyword evidence="9 12" id="KW-1015">Disulfide bond</keyword>
<evidence type="ECO:0000256" key="15">
    <source>
        <dbReference type="SAM" id="MobiDB-lite"/>
    </source>
</evidence>
<dbReference type="PRINTS" id="PR00011">
    <property type="entry name" value="EGFLAMININ"/>
</dbReference>
<evidence type="ECO:0000259" key="16">
    <source>
        <dbReference type="PROSITE" id="PS50025"/>
    </source>
</evidence>
<feature type="disulfide bond" evidence="13">
    <location>
        <begin position="442"/>
        <end position="459"/>
    </location>
</feature>
<dbReference type="GO" id="GO:0007155">
    <property type="term" value="P:cell adhesion"/>
    <property type="evidence" value="ECO:0007669"/>
    <property type="project" value="UniProtKB-KW"/>
</dbReference>
<dbReference type="CDD" id="cd00055">
    <property type="entry name" value="EGF_Lam"/>
    <property type="match status" value="13"/>
</dbReference>
<keyword evidence="11 13" id="KW-0424">Laminin EGF-like domain</keyword>
<feature type="domain" description="Laminin N-terminal" evidence="20">
    <location>
        <begin position="1"/>
        <end position="201"/>
    </location>
</feature>
<dbReference type="FunFam" id="2.10.25.10:FF:000209">
    <property type="entry name" value="Laminin subunit alpha 5"/>
    <property type="match status" value="1"/>
</dbReference>
<feature type="domain" description="Laminin EGF-like" evidence="18">
    <location>
        <begin position="331"/>
        <end position="375"/>
    </location>
</feature>
<dbReference type="PROSITE" id="PS50027">
    <property type="entry name" value="EGF_LAM_2"/>
    <property type="match status" value="8"/>
</dbReference>
<keyword evidence="5" id="KW-0677">Repeat</keyword>
<evidence type="ECO:0000256" key="11">
    <source>
        <dbReference type="ARBA" id="ARBA00023292"/>
    </source>
</evidence>
<reference evidence="21" key="1">
    <citation type="submission" date="2020-10" db="EMBL/GenBank/DDBJ databases">
        <title>Catharus ustulatus (Swainson's thrush) genome, bCatUst1, primary haplotype v2.</title>
        <authorList>
            <person name="Delmore K."/>
            <person name="Vafadar M."/>
            <person name="Formenti G."/>
            <person name="Chow W."/>
            <person name="Pelan S."/>
            <person name="Howe K."/>
            <person name="Rhie A."/>
            <person name="Mountcastle J."/>
            <person name="Haase B."/>
            <person name="Fedrigo O."/>
            <person name="Jarvis E.D."/>
        </authorList>
    </citation>
    <scope>NUCLEOTIDE SEQUENCE [LARGE SCALE GENOMIC DNA]</scope>
</reference>
<evidence type="ECO:0000256" key="3">
    <source>
        <dbReference type="ARBA" id="ARBA00022530"/>
    </source>
</evidence>
<dbReference type="PROSITE" id="PS01248">
    <property type="entry name" value="EGF_LAM_1"/>
    <property type="match status" value="6"/>
</dbReference>
<feature type="domain" description="Laminin IV type A" evidence="19">
    <location>
        <begin position="1267"/>
        <end position="1445"/>
    </location>
</feature>
<feature type="domain" description="EGF-like" evidence="17">
    <location>
        <begin position="1518"/>
        <end position="1558"/>
    </location>
</feature>
<evidence type="ECO:0000313" key="21">
    <source>
        <dbReference type="Ensembl" id="ENSCUSP00005016303.1"/>
    </source>
</evidence>
<evidence type="ECO:0000313" key="22">
    <source>
        <dbReference type="Proteomes" id="UP000694563"/>
    </source>
</evidence>
<keyword evidence="3" id="KW-0272">Extracellular matrix</keyword>
<dbReference type="PROSITE" id="PS50026">
    <property type="entry name" value="EGF_3"/>
    <property type="match status" value="1"/>
</dbReference>
<dbReference type="InterPro" id="IPR000034">
    <property type="entry name" value="Laminin_IV"/>
</dbReference>
<dbReference type="InterPro" id="IPR008211">
    <property type="entry name" value="Laminin_N"/>
</dbReference>
<dbReference type="SMART" id="SM00136">
    <property type="entry name" value="LamNT"/>
    <property type="match status" value="1"/>
</dbReference>
<dbReference type="FunFam" id="2.10.25.10:FF:000388">
    <property type="entry name" value="Laminin subunit alpha"/>
    <property type="match status" value="1"/>
</dbReference>
<dbReference type="SMART" id="SM00282">
    <property type="entry name" value="LamG"/>
    <property type="match status" value="3"/>
</dbReference>
<dbReference type="Gene3D" id="2.60.120.200">
    <property type="match status" value="5"/>
</dbReference>
<feature type="domain" description="Laminin EGF-like" evidence="18">
    <location>
        <begin position="1526"/>
        <end position="1577"/>
    </location>
</feature>
<dbReference type="Pfam" id="PF00052">
    <property type="entry name" value="Laminin_B"/>
    <property type="match status" value="1"/>
</dbReference>
<feature type="domain" description="Laminin EGF-like" evidence="18">
    <location>
        <begin position="1147"/>
        <end position="1195"/>
    </location>
</feature>
<dbReference type="PROSITE" id="PS00022">
    <property type="entry name" value="EGF_1"/>
    <property type="match status" value="1"/>
</dbReference>
<feature type="domain" description="Laminin G" evidence="16">
    <location>
        <begin position="2439"/>
        <end position="2601"/>
    </location>
</feature>
<feature type="disulfide bond" evidence="13">
    <location>
        <begin position="1498"/>
        <end position="1507"/>
    </location>
</feature>
<dbReference type="GO" id="GO:0043256">
    <property type="term" value="C:laminin complex"/>
    <property type="evidence" value="ECO:0007669"/>
    <property type="project" value="UniProtKB-ARBA"/>
</dbReference>
<reference evidence="21" key="2">
    <citation type="submission" date="2025-08" db="UniProtKB">
        <authorList>
            <consortium name="Ensembl"/>
        </authorList>
    </citation>
    <scope>IDENTIFICATION</scope>
</reference>
<dbReference type="PANTHER" id="PTHR10574">
    <property type="entry name" value="NETRIN/LAMININ-RELATED"/>
    <property type="match status" value="1"/>
</dbReference>
<evidence type="ECO:0000256" key="5">
    <source>
        <dbReference type="ARBA" id="ARBA00022737"/>
    </source>
</evidence>
<dbReference type="Proteomes" id="UP000694563">
    <property type="component" value="Chromosome 17"/>
</dbReference>
<feature type="domain" description="Laminin EGF-like" evidence="18">
    <location>
        <begin position="440"/>
        <end position="485"/>
    </location>
</feature>
<dbReference type="InterPro" id="IPR002049">
    <property type="entry name" value="LE_dom"/>
</dbReference>
<dbReference type="InterPro" id="IPR013320">
    <property type="entry name" value="ConA-like_dom_sf"/>
</dbReference>
<dbReference type="FunFam" id="2.10.25.10:FF:000090">
    <property type="entry name" value="laminin subunit alpha"/>
    <property type="match status" value="1"/>
</dbReference>
<dbReference type="Ensembl" id="ENSCUST00005016920.1">
    <property type="protein sequence ID" value="ENSCUSP00005016303.1"/>
    <property type="gene ID" value="ENSCUSG00005010283.1"/>
</dbReference>
<dbReference type="FunFam" id="2.10.25.10:FF:000405">
    <property type="entry name" value="Laminin subunit alpha 5"/>
    <property type="match status" value="1"/>
</dbReference>
<feature type="disulfide bond" evidence="13">
    <location>
        <begin position="1057"/>
        <end position="1069"/>
    </location>
</feature>
<dbReference type="Pfam" id="PF00055">
    <property type="entry name" value="Laminin_N"/>
    <property type="match status" value="1"/>
</dbReference>
<evidence type="ECO:0000256" key="6">
    <source>
        <dbReference type="ARBA" id="ARBA00022869"/>
    </source>
</evidence>
<evidence type="ECO:0000256" key="1">
    <source>
        <dbReference type="ARBA" id="ARBA00004302"/>
    </source>
</evidence>
<keyword evidence="8 14" id="KW-0175">Coiled coil</keyword>
<dbReference type="FunFam" id="2.10.25.10:FF:000188">
    <property type="entry name" value="Laminin subunit gamma 2"/>
    <property type="match status" value="1"/>
</dbReference>
<accession>A0A8C3URW6</accession>
<dbReference type="PROSITE" id="PS50025">
    <property type="entry name" value="LAM_G_DOMAIN"/>
    <property type="match status" value="3"/>
</dbReference>
<dbReference type="PANTHER" id="PTHR10574:SF406">
    <property type="entry name" value="LAMININ SUBUNIT ALPHA 5"/>
    <property type="match status" value="1"/>
</dbReference>
<feature type="disulfide bond" evidence="13">
    <location>
        <begin position="1078"/>
        <end position="1087"/>
    </location>
</feature>
<feature type="disulfide bond" evidence="13">
    <location>
        <begin position="461"/>
        <end position="470"/>
    </location>
</feature>
<feature type="domain" description="Laminin G" evidence="16">
    <location>
        <begin position="2608"/>
        <end position="2761"/>
    </location>
</feature>
<protein>
    <submittedName>
        <fullName evidence="21">Laminin subunit alpha 5</fullName>
    </submittedName>
</protein>
<dbReference type="GO" id="GO:0009888">
    <property type="term" value="P:tissue development"/>
    <property type="evidence" value="ECO:0007669"/>
    <property type="project" value="TreeGrafter"/>
</dbReference>
<dbReference type="PROSITE" id="PS51117">
    <property type="entry name" value="LAMININ_NTER"/>
    <property type="match status" value="1"/>
</dbReference>
<dbReference type="GO" id="GO:0009887">
    <property type="term" value="P:animal organ morphogenesis"/>
    <property type="evidence" value="ECO:0007669"/>
    <property type="project" value="TreeGrafter"/>
</dbReference>
<dbReference type="FunFam" id="2.10.25.10:FF:000083">
    <property type="entry name" value="Laminin subunit alpha"/>
    <property type="match status" value="2"/>
</dbReference>
<keyword evidence="4" id="KW-0732">Signal</keyword>
<keyword evidence="12" id="KW-0245">EGF-like domain</keyword>
<reference evidence="21" key="3">
    <citation type="submission" date="2025-09" db="UniProtKB">
        <authorList>
            <consortium name="Ensembl"/>
        </authorList>
    </citation>
    <scope>IDENTIFICATION</scope>
</reference>
<keyword evidence="7" id="KW-0130">Cell adhesion</keyword>
<proteinExistence type="predicted"/>
<evidence type="ECO:0000259" key="19">
    <source>
        <dbReference type="PROSITE" id="PS51115"/>
    </source>
</evidence>
<dbReference type="InterPro" id="IPR000742">
    <property type="entry name" value="EGF"/>
</dbReference>
<feature type="disulfide bond" evidence="13">
    <location>
        <begin position="1171"/>
        <end position="1180"/>
    </location>
</feature>
<comment type="caution">
    <text evidence="12">Lacks conserved residue(s) required for the propagation of feature annotation.</text>
</comment>
<feature type="domain" description="Laminin G" evidence="16">
    <location>
        <begin position="1907"/>
        <end position="2079"/>
    </location>
</feature>
<dbReference type="Gene3D" id="2.10.25.10">
    <property type="entry name" value="Laminin"/>
    <property type="match status" value="12"/>
</dbReference>
<dbReference type="SMART" id="SM00281">
    <property type="entry name" value="LamB"/>
    <property type="match status" value="1"/>
</dbReference>
<feature type="domain" description="Laminin EGF-like" evidence="18">
    <location>
        <begin position="1479"/>
        <end position="1524"/>
    </location>
</feature>
<organism evidence="21 22">
    <name type="scientific">Catharus ustulatus</name>
    <name type="common">Russet-backed thrush</name>
    <name type="synonym">Hylocichla ustulatus</name>
    <dbReference type="NCBI Taxonomy" id="91951"/>
    <lineage>
        <taxon>Eukaryota</taxon>
        <taxon>Metazoa</taxon>
        <taxon>Chordata</taxon>
        <taxon>Craniata</taxon>
        <taxon>Vertebrata</taxon>
        <taxon>Euteleostomi</taxon>
        <taxon>Archelosauria</taxon>
        <taxon>Archosauria</taxon>
        <taxon>Dinosauria</taxon>
        <taxon>Saurischia</taxon>
        <taxon>Theropoda</taxon>
        <taxon>Coelurosauria</taxon>
        <taxon>Aves</taxon>
        <taxon>Neognathae</taxon>
        <taxon>Neoaves</taxon>
        <taxon>Telluraves</taxon>
        <taxon>Australaves</taxon>
        <taxon>Passeriformes</taxon>
        <taxon>Turdidae</taxon>
        <taxon>Catharus</taxon>
    </lineage>
</organism>
<evidence type="ECO:0000256" key="2">
    <source>
        <dbReference type="ARBA" id="ARBA00022525"/>
    </source>
</evidence>
<feature type="disulfide bond" evidence="13">
    <location>
        <begin position="1059"/>
        <end position="1076"/>
    </location>
</feature>
<evidence type="ECO:0000256" key="9">
    <source>
        <dbReference type="ARBA" id="ARBA00023157"/>
    </source>
</evidence>
<feature type="domain" description="Laminin EGF-like" evidence="18">
    <location>
        <begin position="1057"/>
        <end position="1102"/>
    </location>
</feature>
<dbReference type="Pfam" id="PF02210">
    <property type="entry name" value="Laminin_G_2"/>
    <property type="match status" value="2"/>
</dbReference>
<feature type="region of interest" description="Disordered" evidence="15">
    <location>
        <begin position="2383"/>
        <end position="2422"/>
    </location>
</feature>
<feature type="disulfide bond" evidence="13">
    <location>
        <begin position="1198"/>
        <end position="1215"/>
    </location>
</feature>
<dbReference type="InterPro" id="IPR050440">
    <property type="entry name" value="Laminin/Netrin_ECM"/>
</dbReference>
<dbReference type="FunFam" id="2.10.25.10:FF:000051">
    <property type="entry name" value="Laminin subunit alpha 4"/>
    <property type="match status" value="1"/>
</dbReference>
<feature type="disulfide bond" evidence="13">
    <location>
        <begin position="395"/>
        <end position="407"/>
    </location>
</feature>
<feature type="disulfide bond" evidence="12">
    <location>
        <begin position="1548"/>
        <end position="1557"/>
    </location>
</feature>
<dbReference type="FunFam" id="2.10.25.10:FF:000084">
    <property type="entry name" value="Laminin subunit alpha 3"/>
    <property type="match status" value="1"/>
</dbReference>
<feature type="compositionally biased region" description="Low complexity" evidence="15">
    <location>
        <begin position="2383"/>
        <end position="2411"/>
    </location>
</feature>
<dbReference type="SMART" id="SM00181">
    <property type="entry name" value="EGF"/>
    <property type="match status" value="7"/>
</dbReference>
<keyword evidence="2" id="KW-0964">Secreted</keyword>
<feature type="disulfide bond" evidence="13">
    <location>
        <begin position="351"/>
        <end position="360"/>
    </location>
</feature>
<dbReference type="Gene3D" id="2.60.120.260">
    <property type="entry name" value="Galactose-binding domain-like"/>
    <property type="match status" value="1"/>
</dbReference>
<keyword evidence="10" id="KW-0325">Glycoprotein</keyword>
<evidence type="ECO:0000256" key="14">
    <source>
        <dbReference type="SAM" id="Coils"/>
    </source>
</evidence>
<dbReference type="GO" id="GO:0005201">
    <property type="term" value="F:extracellular matrix structural constituent"/>
    <property type="evidence" value="ECO:0007669"/>
    <property type="project" value="TreeGrafter"/>
</dbReference>
<sequence length="2772" mass="303734">QGQYCDICSSANSNKAHPITNAIDGTERWWQSPPLSRGLEFNQVNVTLDLGQLFHVAYVLIKFANSPRPDLWVLERSTDFGLTYEPWQYFASSKRDCIEKFGQHTVDRITRDDHAICTTEYSRIVPLENGEIVVSLVNGRPGAMNFSYSPLLRNFTKATNIRLRFLQTNTLLGHLMGKALRDPTVTRRYYYSIKDISIGGRCVCHGHADVCDAKDPNDPYRLQCDCQHNTCGGSCDRCCPGYNQFPWKPATADSANECQPCNCNGHAYDCYYDPEVDRHKASRSREDKFEGGGVCIDCQHHTTGINCERCIPGYYRSPDHPIDSPYICYRCNCESDFTDGTCEDLTGRCYCKPNYTGEHCDTCAEGYINFPHCYRKWGFSPAPHSTAVGDSRAVCGCSAVGTLPGGCDSAGNCFCRAEFAGPRCEHCSPGYHSYPHCYACQCSREGSLHGTCDQDTGQCSCRPKVTGLRCDSCVPGAYGFPHCQGTPFSLLSWDTPVSWVLGSCACRAYVEGPACDRCKPGYWNLTPENPYGCLSCKCDTRGTISGITECRQGDGQCFCKANVCGQLCSACRDGYFNMENANYFGCQGCRCDVGGALGPSCEERSGACRCRQSTRGPTCTQPARDHYFPDLHHLKFELEEGTTPAGRAVRFGYNPLEFEGFSWRGYAQMSSIQNKIRVTVDVKEAELYLFHVILRYINSGGATVYGKITPLIPPIAGTEQTKQIVFAPSTEPAFVTVPQNSFGEPFVLNPSTWSLVVEAEGVLLDYLVLLPSSYYEAPILQLKVTEPCVYHCLLYKYLSVEGFPAVPGVDAVCRLDNRLPRMCPTEQLTPSHPRMATCSGSDVSATSVRTLQHSLSPVPSVWGFPCTWEGLHTHAAVCLCALFKLWVQVSDTDLCLCSPVLGQAAVVFNSRIQTLGRYAFILHFYQPHHPTFPVEVLINGGRIWQGQTNANFCPHGYGCRSLVVSEDQIILDVTDNDLTVVVRVPEDKQLWLDYILVVPEDSYTSQYLQEEPLDKSYDFISSCGINSFYINPSTSSSFCRDSAISLSLFYNNGAQPCRCHEAGARGSQCQPWGGQCPCRSNVIGRECSRCATGYWGFPNCRPCDCGTRLCDEVTGQCICPPHTLKPECVVCEPQTFGCHPLIGCEDCNCSRPGVQELTEPGCDVDSGQCRCKPNIIGRQCDLCAPGYYHYPDCRRCDCHQAGTEASVCDPVTGQCHCKENVEGLRCDQCRLGTFSLDATNPKGCTKCFCFGATDRCRSAEKHRAEFVDMNGWLLLSSDRHEVPTALSPREQLVTADLKNLPDAYQELYWVAPSSYLGDQVSSYGGHLRYELHSNPRRGDVFIPMESRPDIILKGNQMSIMFLEGAYPSPGEAHQGRLQLVEGNFRHTETHNPVSREELMMVLANLEQLQIRALFSQLSSSVSLRRVVLEMATDTATGIRASNVELCFCPANYQGDSCQECAPGYYRDTKGLFLGKCIPCHCNGHSDQCLPGSGICLNCQHNTEGDHCERCKDGYMGNPSSNCSSLCPHSHFSFAVGCVHKGSNMQCLCKPGYAGPNCERCAPGFYGNPLVIGSSCQPCDCSGNTDPNMLFSSCDSLTGACSGCMHHTAGARCELCAPGGAVPALLVPNPGFCVQQKSQELQKQHALVQETLQMAQDALAQVSDFLQMMERAKEAYEKLAALLDGAKLPLTERVKKFSPASSKIPIVEQAEEHAQLLDELARNLQQSKLNGGERGSSQDLITCISLIAAIKGTLQTAKDKLADLRVKKEQLLTQLQSVQDMLGREQGLFWGGWTDSLCSLLLALTVTQGCFLPAPGHLRDISFFAEDTKDTIQNAKAAAAEANETAARVEDTLSTMRRNLDEWKDQYGGLRNEDLNQAVQDARKSGEYRWQWVQCHRAGFLSLQVKVPMKFNGSSGVQVRMPSNLQDLAAYTSLKFYIQNPEPRSQQDEAQEGRFVLYLGSQEATGDYMGIVLKDQRVHWIYKLGDEEPTSLSVDEDIGEQFVTISINSVAKGEQGLLNLDPHNLVFYVGGYPSSFTPPPALRYPNYRGCLELDTLNEEVVSLYNFQQTFELDTAVEKPCARWAPRDPWLTDGSYFDGTGYAEIKFESQFGTTKRFEQEIRVVSYNGIIFFLENQAGACSPGEPSSLSGQSHALQAFPVQDSWERRALEISGLLGAPSSLIHTETSINLPSARCRGVMVRCLVMAGHCNSQTQHTQSSSLTPQQGQGHAPTLSLCCLSQIARSVSVHGHGYLTLALTDVPGLQNFYSGFGFQTSQREGLLYHHSTQVGTCRPPDLLAVGLLGRVLLPWGKRGFWWGQDVNLHHSKEGQAETQGTRTPLILPLILLTCHCSALLVCEGCSLTPFLCTLCRCRASLRRRAAATTRTGCASCSPSPALPGAPSASGGPRAAAGSLMRSQPPLGGGEQTSMQTWAGIMAWKHTSLAAAGELGALITPCSCRSHFSLEVKLNSSSGLLFYVAGQQGSSMALFVSNGRFVFLVNVGRRRLRIRSKDKYRDRRWHTVSRHTAQQDLPEPQQCPCRGWLSGAAVPVPSAMASPGAFAPSVLSGLSPQAASASSFDGCLRNPQLDGRPLGPPSRTFGVTPCYEGALESGVFFTADGGSITLVMTEQDLEVTLEVRPRSASGLIFHIGTRRSHHLLLYMEETKVTVRAGSGADEFSASVTCPALCDGQWHTIAGEVPAPLVLCLCSSPAQPTSPRGAQGNTGLLLPPLPHYEGCVRNLLINQRHVDLPRAGTAQGSVGLKGCPVLSVPHPRTA</sequence>
<evidence type="ECO:0000256" key="13">
    <source>
        <dbReference type="PROSITE-ProRule" id="PRU00460"/>
    </source>
</evidence>
<name>A0A8C3URW6_CATUS</name>
<dbReference type="Pfam" id="PF00053">
    <property type="entry name" value="EGF_laminin"/>
    <property type="match status" value="13"/>
</dbReference>
<evidence type="ECO:0000259" key="18">
    <source>
        <dbReference type="PROSITE" id="PS50027"/>
    </source>
</evidence>
<evidence type="ECO:0000256" key="8">
    <source>
        <dbReference type="ARBA" id="ARBA00023054"/>
    </source>
</evidence>
<dbReference type="InterPro" id="IPR001791">
    <property type="entry name" value="Laminin_G"/>
</dbReference>
<feature type="domain" description="Laminin EGF-like" evidence="18">
    <location>
        <begin position="395"/>
        <end position="439"/>
    </location>
</feature>
<keyword evidence="22" id="KW-1185">Reference proteome</keyword>
<feature type="coiled-coil region" evidence="14">
    <location>
        <begin position="1824"/>
        <end position="1872"/>
    </location>
</feature>